<feature type="compositionally biased region" description="Acidic residues" evidence="1">
    <location>
        <begin position="117"/>
        <end position="130"/>
    </location>
</feature>
<reference evidence="4" key="1">
    <citation type="submission" date="2020-01" db="EMBL/GenBank/DDBJ databases">
        <title>Genome sequence of Kobresia littledalei, the first chromosome-level genome in the family Cyperaceae.</title>
        <authorList>
            <person name="Qu G."/>
        </authorList>
    </citation>
    <scope>NUCLEOTIDE SEQUENCE</scope>
    <source>
        <strain evidence="4">C.B.Clarke</strain>
        <tissue evidence="4">Leaf</tissue>
    </source>
</reference>
<dbReference type="Proteomes" id="UP000623129">
    <property type="component" value="Unassembled WGS sequence"/>
</dbReference>
<dbReference type="Pfam" id="PF24583">
    <property type="entry name" value="DUF7610"/>
    <property type="match status" value="1"/>
</dbReference>
<evidence type="ECO:0000259" key="3">
    <source>
        <dbReference type="Pfam" id="PF24583"/>
    </source>
</evidence>
<name>A0A833R8H9_9POAL</name>
<evidence type="ECO:0000313" key="4">
    <source>
        <dbReference type="EMBL" id="KAF3340225.1"/>
    </source>
</evidence>
<dbReference type="OrthoDB" id="679840at2759"/>
<evidence type="ECO:0000256" key="2">
    <source>
        <dbReference type="SAM" id="Phobius"/>
    </source>
</evidence>
<evidence type="ECO:0000313" key="5">
    <source>
        <dbReference type="Proteomes" id="UP000623129"/>
    </source>
</evidence>
<keyword evidence="2" id="KW-1133">Transmembrane helix</keyword>
<proteinExistence type="predicted"/>
<feature type="region of interest" description="Disordered" evidence="1">
    <location>
        <begin position="114"/>
        <end position="150"/>
    </location>
</feature>
<keyword evidence="5" id="KW-1185">Reference proteome</keyword>
<keyword evidence="2" id="KW-0472">Membrane</keyword>
<feature type="transmembrane region" description="Helical" evidence="2">
    <location>
        <begin position="195"/>
        <end position="220"/>
    </location>
</feature>
<evidence type="ECO:0000256" key="1">
    <source>
        <dbReference type="SAM" id="MobiDB-lite"/>
    </source>
</evidence>
<dbReference type="EMBL" id="SWLB01000003">
    <property type="protein sequence ID" value="KAF3340225.1"/>
    <property type="molecule type" value="Genomic_DNA"/>
</dbReference>
<keyword evidence="2" id="KW-0812">Transmembrane</keyword>
<dbReference type="InterPro" id="IPR056029">
    <property type="entry name" value="DUF7610"/>
</dbReference>
<comment type="caution">
    <text evidence="4">The sequence shown here is derived from an EMBL/GenBank/DDBJ whole genome shotgun (WGS) entry which is preliminary data.</text>
</comment>
<sequence>MERPHRVLDKKLHQLEMQFNDLFFPPANSMNPCMKAASQERLSKEIEAKVDFLKNLLSIEKECHLHGNAPSHLVKLEERLEGLDTALHNWMEGGDFLKKHVPGEFSMCSCTRSCFSSEDEDGEKEEEEVKEEEKEKDVEEEGSGVAESECFELETHEEDTRVSEVKRFDEGKIEGGDEMEPQGYYRPYLCRLSRIVTLVGAAVAVVVAVTIVISEIYGGFQDDVFLVPT</sequence>
<dbReference type="AlphaFoldDB" id="A0A833R8H9"/>
<protein>
    <recommendedName>
        <fullName evidence="3">DUF7610 domain-containing protein</fullName>
    </recommendedName>
</protein>
<accession>A0A833R8H9</accession>
<feature type="domain" description="DUF7610" evidence="3">
    <location>
        <begin position="8"/>
        <end position="92"/>
    </location>
</feature>
<organism evidence="4 5">
    <name type="scientific">Carex littledalei</name>
    <dbReference type="NCBI Taxonomy" id="544730"/>
    <lineage>
        <taxon>Eukaryota</taxon>
        <taxon>Viridiplantae</taxon>
        <taxon>Streptophyta</taxon>
        <taxon>Embryophyta</taxon>
        <taxon>Tracheophyta</taxon>
        <taxon>Spermatophyta</taxon>
        <taxon>Magnoliopsida</taxon>
        <taxon>Liliopsida</taxon>
        <taxon>Poales</taxon>
        <taxon>Cyperaceae</taxon>
        <taxon>Cyperoideae</taxon>
        <taxon>Cariceae</taxon>
        <taxon>Carex</taxon>
        <taxon>Carex subgen. Euthyceras</taxon>
    </lineage>
</organism>
<gene>
    <name evidence="4" type="ORF">FCM35_KLT15996</name>
</gene>